<proteinExistence type="inferred from homology"/>
<keyword evidence="3" id="KW-0677">Repeat</keyword>
<protein>
    <recommendedName>
        <fullName evidence="5">EIPR1-like beta-propeller domain-containing protein</fullName>
    </recommendedName>
</protein>
<dbReference type="PANTHER" id="PTHR14205">
    <property type="entry name" value="WD-REPEAT PROTEIN"/>
    <property type="match status" value="1"/>
</dbReference>
<dbReference type="InterPro" id="IPR019775">
    <property type="entry name" value="WD40_repeat_CS"/>
</dbReference>
<dbReference type="PROSITE" id="PS00678">
    <property type="entry name" value="WD_REPEATS_1"/>
    <property type="match status" value="1"/>
</dbReference>
<dbReference type="PROSITE" id="PS50082">
    <property type="entry name" value="WD_REPEATS_2"/>
    <property type="match status" value="1"/>
</dbReference>
<dbReference type="InterPro" id="IPR040323">
    <property type="entry name" value="EIPR1"/>
</dbReference>
<dbReference type="AlphaFoldDB" id="A0A507FPV7"/>
<sequence length="390" mass="43385">MSFSMTHQARCVAPQIAEEQRPRFFVGTSSVFNGPSAENEVGVGRTSAFELRLLDFDEDENEVSTQTFPHKNQIRHLAPSIDKPDLIFTCHQAPTPKLNACASLYLLSAIITNDHDQKLANQSGMLTELLCIESCDRVAGINKIFWDPSGDKGRVVAVGTRSLGLYGIDRGLSKGTLESSLSLSNFSDFQEDTIDCAKWNPHNLDEFAIGAGSTLLGLDLRSSKSTFQITNAHTECIRDLDFNPNKPHHLATGGNDGKVRIWDTRNASKPVKELVNHTHYVWSVNFNRFHDQLLLSSSSDCLVHLHNAVSVSSTPHGLIRSLDEDVDREEGVMDEIKTTDELIATYREFEDSVYAVSWSTADPWIFASLSFDGRVNINIVPRDVKYSIIL</sequence>
<evidence type="ECO:0000256" key="2">
    <source>
        <dbReference type="ARBA" id="ARBA00022574"/>
    </source>
</evidence>
<dbReference type="Gene3D" id="2.130.10.10">
    <property type="entry name" value="YVTN repeat-like/Quinoprotein amine dehydrogenase"/>
    <property type="match status" value="1"/>
</dbReference>
<comment type="similarity">
    <text evidence="1">Belongs to the WD repeat EIPR1 family.</text>
</comment>
<dbReference type="PROSITE" id="PS50294">
    <property type="entry name" value="WD_REPEATS_REGION"/>
    <property type="match status" value="1"/>
</dbReference>
<dbReference type="InterPro" id="IPR036322">
    <property type="entry name" value="WD40_repeat_dom_sf"/>
</dbReference>
<evidence type="ECO:0000313" key="7">
    <source>
        <dbReference type="Proteomes" id="UP000320333"/>
    </source>
</evidence>
<dbReference type="PANTHER" id="PTHR14205:SF15">
    <property type="entry name" value="EARP AND GARP COMPLEX-INTERACTING PROTEIN 1"/>
    <property type="match status" value="1"/>
</dbReference>
<evidence type="ECO:0000256" key="3">
    <source>
        <dbReference type="ARBA" id="ARBA00022737"/>
    </source>
</evidence>
<name>A0A507FPV7_9FUNG</name>
<dbReference type="InterPro" id="IPR059104">
    <property type="entry name" value="Beta-prop_EIPR1-like"/>
</dbReference>
<dbReference type="Pfam" id="PF23609">
    <property type="entry name" value="Beta-prop_EIPR1"/>
    <property type="match status" value="1"/>
</dbReference>
<dbReference type="STRING" id="246404.A0A507FPV7"/>
<dbReference type="SUPFAM" id="SSF50978">
    <property type="entry name" value="WD40 repeat-like"/>
    <property type="match status" value="1"/>
</dbReference>
<feature type="domain" description="EIPR1-like beta-propeller" evidence="5">
    <location>
        <begin position="3"/>
        <end position="305"/>
    </location>
</feature>
<feature type="repeat" description="WD" evidence="4">
    <location>
        <begin position="230"/>
        <end position="272"/>
    </location>
</feature>
<dbReference type="GO" id="GO:0016567">
    <property type="term" value="P:protein ubiquitination"/>
    <property type="evidence" value="ECO:0007669"/>
    <property type="project" value="TreeGrafter"/>
</dbReference>
<organism evidence="6 7">
    <name type="scientific">Chytriomyces confervae</name>
    <dbReference type="NCBI Taxonomy" id="246404"/>
    <lineage>
        <taxon>Eukaryota</taxon>
        <taxon>Fungi</taxon>
        <taxon>Fungi incertae sedis</taxon>
        <taxon>Chytridiomycota</taxon>
        <taxon>Chytridiomycota incertae sedis</taxon>
        <taxon>Chytridiomycetes</taxon>
        <taxon>Chytridiales</taxon>
        <taxon>Chytriomycetaceae</taxon>
        <taxon>Chytriomyces</taxon>
    </lineage>
</organism>
<dbReference type="OrthoDB" id="427795at2759"/>
<comment type="caution">
    <text evidence="6">The sequence shown here is derived from an EMBL/GenBank/DDBJ whole genome shotgun (WGS) entry which is preliminary data.</text>
</comment>
<dbReference type="InterPro" id="IPR001680">
    <property type="entry name" value="WD40_rpt"/>
</dbReference>
<dbReference type="InterPro" id="IPR015943">
    <property type="entry name" value="WD40/YVTN_repeat-like_dom_sf"/>
</dbReference>
<evidence type="ECO:0000256" key="1">
    <source>
        <dbReference type="ARBA" id="ARBA00005672"/>
    </source>
</evidence>
<keyword evidence="7" id="KW-1185">Reference proteome</keyword>
<evidence type="ECO:0000259" key="5">
    <source>
        <dbReference type="Pfam" id="PF23609"/>
    </source>
</evidence>
<accession>A0A507FPV7</accession>
<gene>
    <name evidence="6" type="ORF">CcCBS67573_g01364</name>
</gene>
<evidence type="ECO:0000256" key="4">
    <source>
        <dbReference type="PROSITE-ProRule" id="PRU00221"/>
    </source>
</evidence>
<reference evidence="6 7" key="1">
    <citation type="journal article" date="2019" name="Sci. Rep.">
        <title>Comparative genomics of chytrid fungi reveal insights into the obligate biotrophic and pathogenic lifestyle of Synchytrium endobioticum.</title>
        <authorList>
            <person name="van de Vossenberg B.T.L.H."/>
            <person name="Warris S."/>
            <person name="Nguyen H.D.T."/>
            <person name="van Gent-Pelzer M.P.E."/>
            <person name="Joly D.L."/>
            <person name="van de Geest H.C."/>
            <person name="Bonants P.J.M."/>
            <person name="Smith D.S."/>
            <person name="Levesque C.A."/>
            <person name="van der Lee T.A.J."/>
        </authorList>
    </citation>
    <scope>NUCLEOTIDE SEQUENCE [LARGE SCALE GENOMIC DNA]</scope>
    <source>
        <strain evidence="6 7">CBS 675.73</strain>
    </source>
</reference>
<keyword evidence="2 4" id="KW-0853">WD repeat</keyword>
<evidence type="ECO:0000313" key="6">
    <source>
        <dbReference type="EMBL" id="TPX77366.1"/>
    </source>
</evidence>
<dbReference type="EMBL" id="QEAP01000022">
    <property type="protein sequence ID" value="TPX77366.1"/>
    <property type="molecule type" value="Genomic_DNA"/>
</dbReference>
<dbReference type="SMART" id="SM00320">
    <property type="entry name" value="WD40"/>
    <property type="match status" value="3"/>
</dbReference>
<dbReference type="Pfam" id="PF00400">
    <property type="entry name" value="WD40"/>
    <property type="match status" value="1"/>
</dbReference>
<dbReference type="Proteomes" id="UP000320333">
    <property type="component" value="Unassembled WGS sequence"/>
</dbReference>